<dbReference type="AlphaFoldDB" id="A0A0F9AVE8"/>
<dbReference type="PIRSF" id="PIRSF004846">
    <property type="entry name" value="ModA"/>
    <property type="match status" value="1"/>
</dbReference>
<evidence type="ECO:0000256" key="1">
    <source>
        <dbReference type="ARBA" id="ARBA00022505"/>
    </source>
</evidence>
<evidence type="ECO:0008006" key="5">
    <source>
        <dbReference type="Google" id="ProtNLM"/>
    </source>
</evidence>
<evidence type="ECO:0000256" key="3">
    <source>
        <dbReference type="ARBA" id="ARBA00022729"/>
    </source>
</evidence>
<proteinExistence type="predicted"/>
<dbReference type="FunFam" id="3.40.190.10:FF:000035">
    <property type="entry name" value="Molybdate ABC transporter substrate-binding protein"/>
    <property type="match status" value="1"/>
</dbReference>
<name>A0A0F9AVE8_9ZZZZ</name>
<dbReference type="InterPro" id="IPR005950">
    <property type="entry name" value="ModA"/>
</dbReference>
<dbReference type="NCBIfam" id="TIGR01256">
    <property type="entry name" value="modA"/>
    <property type="match status" value="1"/>
</dbReference>
<dbReference type="GO" id="GO:0030973">
    <property type="term" value="F:molybdate ion binding"/>
    <property type="evidence" value="ECO:0007669"/>
    <property type="project" value="InterPro"/>
</dbReference>
<evidence type="ECO:0000313" key="4">
    <source>
        <dbReference type="EMBL" id="KKK82429.1"/>
    </source>
</evidence>
<dbReference type="Pfam" id="PF13531">
    <property type="entry name" value="SBP_bac_11"/>
    <property type="match status" value="1"/>
</dbReference>
<dbReference type="CDD" id="cd13539">
    <property type="entry name" value="PBP2_AvModA"/>
    <property type="match status" value="1"/>
</dbReference>
<dbReference type="GO" id="GO:0046872">
    <property type="term" value="F:metal ion binding"/>
    <property type="evidence" value="ECO:0007669"/>
    <property type="project" value="UniProtKB-KW"/>
</dbReference>
<dbReference type="PANTHER" id="PTHR30632:SF14">
    <property type="entry name" value="TUNGSTATE_MOLYBDATE_CHROMATE-BINDING PROTEIN MODA"/>
    <property type="match status" value="1"/>
</dbReference>
<sequence>MPSISAFFLLVSLSLITGIAQAEQVLIAVASNFHSTMKQLVVAFEKQTAYKVIVTPGATGKIYAQIQHGAPYDLFFAADKKRPELLEKNNTIVPGTRQTYAKGKLVLWSPDKASIQNQADVLTTSNFNHLAIANPKLAPYGLAAQQVLEHLNLWDTLQNKLVRGENIGQTYQFVASGSAELGFVALSQVKQPNETIPGSVWMIPGDLYQPIEQQAVQLNNTAAATAFMSFLNTSKAKKIIESYGYELP</sequence>
<dbReference type="InterPro" id="IPR044084">
    <property type="entry name" value="AvModA-like_subst-bd"/>
</dbReference>
<protein>
    <recommendedName>
        <fullName evidence="5">Molybdate ABC transporter substrate-binding protein</fullName>
    </recommendedName>
</protein>
<reference evidence="4" key="1">
    <citation type="journal article" date="2015" name="Nature">
        <title>Complex archaea that bridge the gap between prokaryotes and eukaryotes.</title>
        <authorList>
            <person name="Spang A."/>
            <person name="Saw J.H."/>
            <person name="Jorgensen S.L."/>
            <person name="Zaremba-Niedzwiedzka K."/>
            <person name="Martijn J."/>
            <person name="Lind A.E."/>
            <person name="van Eijk R."/>
            <person name="Schleper C."/>
            <person name="Guy L."/>
            <person name="Ettema T.J."/>
        </authorList>
    </citation>
    <scope>NUCLEOTIDE SEQUENCE</scope>
</reference>
<keyword evidence="1" id="KW-0500">Molybdenum</keyword>
<accession>A0A0F9AVE8</accession>
<organism evidence="4">
    <name type="scientific">marine sediment metagenome</name>
    <dbReference type="NCBI Taxonomy" id="412755"/>
    <lineage>
        <taxon>unclassified sequences</taxon>
        <taxon>metagenomes</taxon>
        <taxon>ecological metagenomes</taxon>
    </lineage>
</organism>
<gene>
    <name evidence="4" type="ORF">LCGC14_2803490</name>
</gene>
<dbReference type="EMBL" id="LAZR01052679">
    <property type="protein sequence ID" value="KKK82429.1"/>
    <property type="molecule type" value="Genomic_DNA"/>
</dbReference>
<dbReference type="SUPFAM" id="SSF53850">
    <property type="entry name" value="Periplasmic binding protein-like II"/>
    <property type="match status" value="1"/>
</dbReference>
<keyword evidence="3" id="KW-0732">Signal</keyword>
<dbReference type="Gene3D" id="3.40.190.10">
    <property type="entry name" value="Periplasmic binding protein-like II"/>
    <property type="match status" value="2"/>
</dbReference>
<evidence type="ECO:0000256" key="2">
    <source>
        <dbReference type="ARBA" id="ARBA00022723"/>
    </source>
</evidence>
<comment type="caution">
    <text evidence="4">The sequence shown here is derived from an EMBL/GenBank/DDBJ whole genome shotgun (WGS) entry which is preliminary data.</text>
</comment>
<dbReference type="PANTHER" id="PTHR30632">
    <property type="entry name" value="MOLYBDATE-BINDING PERIPLASMIC PROTEIN"/>
    <property type="match status" value="1"/>
</dbReference>
<keyword evidence="2" id="KW-0479">Metal-binding</keyword>
<dbReference type="GO" id="GO:0015689">
    <property type="term" value="P:molybdate ion transport"/>
    <property type="evidence" value="ECO:0007669"/>
    <property type="project" value="InterPro"/>
</dbReference>
<dbReference type="InterPro" id="IPR050682">
    <property type="entry name" value="ModA/WtpA"/>
</dbReference>